<dbReference type="SUPFAM" id="SSF81442">
    <property type="entry name" value="Cytochrome c oxidase subunit I-like"/>
    <property type="match status" value="1"/>
</dbReference>
<dbReference type="GO" id="GO:0005829">
    <property type="term" value="C:cytosol"/>
    <property type="evidence" value="ECO:0007669"/>
    <property type="project" value="TreeGrafter"/>
</dbReference>
<keyword evidence="1 2" id="KW-0694">RNA-binding</keyword>
<dbReference type="GO" id="GO:0046872">
    <property type="term" value="F:metal ion binding"/>
    <property type="evidence" value="ECO:0007669"/>
    <property type="project" value="UniProtKB-KW"/>
</dbReference>
<proteinExistence type="inferred from homology"/>
<reference evidence="9 10" key="1">
    <citation type="journal article" date="2018" name="Mol. Plant">
        <title>The genome of Artemisia annua provides insight into the evolution of Asteraceae family and artemisinin biosynthesis.</title>
        <authorList>
            <person name="Shen Q."/>
            <person name="Zhang L."/>
            <person name="Liao Z."/>
            <person name="Wang S."/>
            <person name="Yan T."/>
            <person name="Shi P."/>
            <person name="Liu M."/>
            <person name="Fu X."/>
            <person name="Pan Q."/>
            <person name="Wang Y."/>
            <person name="Lv Z."/>
            <person name="Lu X."/>
            <person name="Zhang F."/>
            <person name="Jiang W."/>
            <person name="Ma Y."/>
            <person name="Chen M."/>
            <person name="Hao X."/>
            <person name="Li L."/>
            <person name="Tang Y."/>
            <person name="Lv G."/>
            <person name="Zhou Y."/>
            <person name="Sun X."/>
            <person name="Brodelius P.E."/>
            <person name="Rose J.K.C."/>
            <person name="Tang K."/>
        </authorList>
    </citation>
    <scope>NUCLEOTIDE SEQUENCE [LARGE SCALE GENOMIC DNA]</scope>
    <source>
        <strain evidence="10">cv. Huhao1</strain>
        <tissue evidence="9">Leaf</tissue>
    </source>
</reference>
<feature type="transmembrane region" description="Helical" evidence="5">
    <location>
        <begin position="544"/>
        <end position="565"/>
    </location>
</feature>
<dbReference type="InterPro" id="IPR000504">
    <property type="entry name" value="RRM_dom"/>
</dbReference>
<evidence type="ECO:0000259" key="6">
    <source>
        <dbReference type="PROSITE" id="PS50102"/>
    </source>
</evidence>
<name>A0A2U1NH47_ARTAN</name>
<dbReference type="InterPro" id="IPR035979">
    <property type="entry name" value="RBD_domain_sf"/>
</dbReference>
<feature type="domain" description="Cytochrome oxidase subunit I profile" evidence="8">
    <location>
        <begin position="462"/>
        <end position="564"/>
    </location>
</feature>
<evidence type="ECO:0000259" key="7">
    <source>
        <dbReference type="PROSITE" id="PS50177"/>
    </source>
</evidence>
<comment type="similarity">
    <text evidence="3">Belongs to the heme-copper respiratory oxidase family.</text>
</comment>
<dbReference type="SMART" id="SM00360">
    <property type="entry name" value="RRM"/>
    <property type="match status" value="1"/>
</dbReference>
<dbReference type="Pfam" id="PF02136">
    <property type="entry name" value="NTF2"/>
    <property type="match status" value="1"/>
</dbReference>
<dbReference type="InterPro" id="IPR002075">
    <property type="entry name" value="NTF2_dom"/>
</dbReference>
<feature type="domain" description="RRM" evidence="6">
    <location>
        <begin position="256"/>
        <end position="328"/>
    </location>
</feature>
<dbReference type="GO" id="GO:0006119">
    <property type="term" value="P:oxidative phosphorylation"/>
    <property type="evidence" value="ECO:0007669"/>
    <property type="project" value="UniProtKB-UniPathway"/>
</dbReference>
<dbReference type="SUPFAM" id="SSF54427">
    <property type="entry name" value="NTF2-like"/>
    <property type="match status" value="1"/>
</dbReference>
<dbReference type="Gene3D" id="1.20.210.10">
    <property type="entry name" value="Cytochrome c oxidase-like, subunit I domain"/>
    <property type="match status" value="1"/>
</dbReference>
<dbReference type="Proteomes" id="UP000245207">
    <property type="component" value="Unassembled WGS sequence"/>
</dbReference>
<evidence type="ECO:0000256" key="1">
    <source>
        <dbReference type="ARBA" id="ARBA00022884"/>
    </source>
</evidence>
<feature type="region of interest" description="Disordered" evidence="4">
    <location>
        <begin position="204"/>
        <end position="223"/>
    </location>
</feature>
<dbReference type="PROSITE" id="PS50102">
    <property type="entry name" value="RRM"/>
    <property type="match status" value="1"/>
</dbReference>
<dbReference type="UniPathway" id="UPA00705"/>
<dbReference type="EC" id="7.1.1.9" evidence="3"/>
<dbReference type="InterPro" id="IPR036927">
    <property type="entry name" value="Cyt_c_oxase-like_su1_sf"/>
</dbReference>
<dbReference type="GO" id="GO:0004129">
    <property type="term" value="F:cytochrome-c oxidase activity"/>
    <property type="evidence" value="ECO:0007669"/>
    <property type="project" value="UniProtKB-EC"/>
</dbReference>
<keyword evidence="3" id="KW-0679">Respiratory chain</keyword>
<keyword evidence="10" id="KW-1185">Reference proteome</keyword>
<comment type="subcellular location">
    <subcellularLocation>
        <location evidence="3">Mitochondrion inner membrane</location>
        <topology evidence="3">Multi-pass membrane protein</topology>
    </subcellularLocation>
</comment>
<gene>
    <name evidence="9" type="ORF">CTI12_AA266760</name>
</gene>
<evidence type="ECO:0000313" key="9">
    <source>
        <dbReference type="EMBL" id="PWA72798.1"/>
    </source>
</evidence>
<keyword evidence="3" id="KW-0186">Copper</keyword>
<dbReference type="CDD" id="cd00780">
    <property type="entry name" value="NTF2"/>
    <property type="match status" value="1"/>
</dbReference>
<organism evidence="9 10">
    <name type="scientific">Artemisia annua</name>
    <name type="common">Sweet wormwood</name>
    <dbReference type="NCBI Taxonomy" id="35608"/>
    <lineage>
        <taxon>Eukaryota</taxon>
        <taxon>Viridiplantae</taxon>
        <taxon>Streptophyta</taxon>
        <taxon>Embryophyta</taxon>
        <taxon>Tracheophyta</taxon>
        <taxon>Spermatophyta</taxon>
        <taxon>Magnoliopsida</taxon>
        <taxon>eudicotyledons</taxon>
        <taxon>Gunneridae</taxon>
        <taxon>Pentapetalae</taxon>
        <taxon>asterids</taxon>
        <taxon>campanulids</taxon>
        <taxon>Asterales</taxon>
        <taxon>Asteraceae</taxon>
        <taxon>Asteroideae</taxon>
        <taxon>Anthemideae</taxon>
        <taxon>Artemisiinae</taxon>
        <taxon>Artemisia</taxon>
    </lineage>
</organism>
<dbReference type="OrthoDB" id="339151at2759"/>
<feature type="transmembrane region" description="Helical" evidence="5">
    <location>
        <begin position="379"/>
        <end position="404"/>
    </location>
</feature>
<sequence length="577" mass="63394">MEEGNAKEAPSLSAKDVADAFLNQYYTILKKSPKEAHKFYQDQSTRTHPCADGSMKSATTLEDIDLQVMESIVKEWNPDLDTVHAQESVTGSVILGVTGSLTDKDNVIKHFSQTFFLAPQEGGGFYVHNDFLQLVEPIKVSEIFPSLNDATKLAWKQAVTGQEDPKKVSYASIVAKEGPVAPTSQSFTDAAVRGAPITDKKPNVSIAVTRPSPPVRSSALPSNGPQDGILDGKGISFICLLSLLSCCISEYTKKVKSIRVKDLPPNMTQESLVELLKKFGSVKQYNIQIKEYPQDGYRYAFVEFDNPKSARLAVEDGYRYAFVEFDNPKSARLAVEVQLVSSSSRMQFLKFSTRDLLIKEEIITWVGQCLDVEDSEMTIPWVVMLKGVVLAVGVMAIGVMAIGVTGTMNMTTTMVNFLVKLETTTSGATVTFKIRGATSVTDPTSKKNPLKWTLRKARLKTTTFSIGVLGSLVWAHHMFTVGLDVDTRAYFTAATMIIAVPTGIKIFSWIATMWGGSIFLFTIGGLTGIVPANSGLDIALHDTYYVVAHFHYVLSMGAVFALFAYHDHSCPHWNQNL</sequence>
<keyword evidence="3 5" id="KW-0472">Membrane</keyword>
<comment type="catalytic activity">
    <reaction evidence="3">
        <text>4 Fe(II)-[cytochrome c] + O2 + 8 H(+)(in) = 4 Fe(III)-[cytochrome c] + 2 H2O + 4 H(+)(out)</text>
        <dbReference type="Rhea" id="RHEA:11436"/>
        <dbReference type="Rhea" id="RHEA-COMP:10350"/>
        <dbReference type="Rhea" id="RHEA-COMP:14399"/>
        <dbReference type="ChEBI" id="CHEBI:15377"/>
        <dbReference type="ChEBI" id="CHEBI:15378"/>
        <dbReference type="ChEBI" id="CHEBI:15379"/>
        <dbReference type="ChEBI" id="CHEBI:29033"/>
        <dbReference type="ChEBI" id="CHEBI:29034"/>
        <dbReference type="EC" id="7.1.1.9"/>
    </reaction>
</comment>
<keyword evidence="3" id="KW-0999">Mitochondrion inner membrane</keyword>
<dbReference type="InterPro" id="IPR032710">
    <property type="entry name" value="NTF2-like_dom_sf"/>
</dbReference>
<dbReference type="InterPro" id="IPR039539">
    <property type="entry name" value="Ras_GTPase_bind_prot"/>
</dbReference>
<dbReference type="GO" id="GO:0003729">
    <property type="term" value="F:mRNA binding"/>
    <property type="evidence" value="ECO:0007669"/>
    <property type="project" value="TreeGrafter"/>
</dbReference>
<evidence type="ECO:0000256" key="2">
    <source>
        <dbReference type="PROSITE-ProRule" id="PRU00176"/>
    </source>
</evidence>
<evidence type="ECO:0000256" key="5">
    <source>
        <dbReference type="SAM" id="Phobius"/>
    </source>
</evidence>
<dbReference type="EMBL" id="PKPP01002840">
    <property type="protein sequence ID" value="PWA72798.1"/>
    <property type="molecule type" value="Genomic_DNA"/>
</dbReference>
<feature type="transmembrane region" description="Helical" evidence="5">
    <location>
        <begin position="489"/>
        <end position="507"/>
    </location>
</feature>
<feature type="transmembrane region" description="Helical" evidence="5">
    <location>
        <begin position="514"/>
        <end position="532"/>
    </location>
</feature>
<feature type="domain" description="NTF2" evidence="7">
    <location>
        <begin position="17"/>
        <end position="134"/>
    </location>
</feature>
<dbReference type="Gene3D" id="3.10.450.50">
    <property type="match status" value="1"/>
</dbReference>
<keyword evidence="5" id="KW-1133">Transmembrane helix</keyword>
<dbReference type="InterPro" id="IPR000883">
    <property type="entry name" value="Cyt_C_Oxase_1"/>
</dbReference>
<dbReference type="SUPFAM" id="SSF54928">
    <property type="entry name" value="RNA-binding domain, RBD"/>
    <property type="match status" value="1"/>
</dbReference>
<accession>A0A2U1NH47</accession>
<evidence type="ECO:0000256" key="4">
    <source>
        <dbReference type="SAM" id="MobiDB-lite"/>
    </source>
</evidence>
<comment type="pathway">
    <text evidence="3">Energy metabolism; oxidative phosphorylation.</text>
</comment>
<dbReference type="InterPro" id="IPR018222">
    <property type="entry name" value="Nuclear_transport_factor_2_euk"/>
</dbReference>
<feature type="transmembrane region" description="Helical" evidence="5">
    <location>
        <begin position="457"/>
        <end position="477"/>
    </location>
</feature>
<dbReference type="PROSITE" id="PS50177">
    <property type="entry name" value="NTF2_DOMAIN"/>
    <property type="match status" value="1"/>
</dbReference>
<protein>
    <recommendedName>
        <fullName evidence="3">Cytochrome c oxidase subunit 1</fullName>
        <ecNumber evidence="3">7.1.1.9</ecNumber>
    </recommendedName>
</protein>
<comment type="caution">
    <text evidence="9">The sequence shown here is derived from an EMBL/GenBank/DDBJ whole genome shotgun (WGS) entry which is preliminary data.</text>
</comment>
<dbReference type="PROSITE" id="PS50855">
    <property type="entry name" value="COX1"/>
    <property type="match status" value="1"/>
</dbReference>
<keyword evidence="3" id="KW-0349">Heme</keyword>
<dbReference type="Pfam" id="PF00115">
    <property type="entry name" value="COX1"/>
    <property type="match status" value="1"/>
</dbReference>
<dbReference type="Gene3D" id="3.30.70.330">
    <property type="match status" value="1"/>
</dbReference>
<keyword evidence="3 5" id="KW-0812">Transmembrane</keyword>
<dbReference type="PRINTS" id="PR01165">
    <property type="entry name" value="CYCOXIDASEI"/>
</dbReference>
<evidence type="ECO:0000313" key="10">
    <source>
        <dbReference type="Proteomes" id="UP000245207"/>
    </source>
</evidence>
<dbReference type="GO" id="GO:1990904">
    <property type="term" value="C:ribonucleoprotein complex"/>
    <property type="evidence" value="ECO:0007669"/>
    <property type="project" value="TreeGrafter"/>
</dbReference>
<dbReference type="PANTHER" id="PTHR10693:SF70">
    <property type="entry name" value="NUCLEOTIDE-BINDING ALPHA-BETA PLAIT DOMAIN, NTF2-LIKE DOMAIN PROTEIN-RELATED"/>
    <property type="match status" value="1"/>
</dbReference>
<dbReference type="AlphaFoldDB" id="A0A2U1NH47"/>
<dbReference type="PANTHER" id="PTHR10693">
    <property type="entry name" value="RAS GTPASE-ACTIVATING PROTEIN-BINDING PROTEIN"/>
    <property type="match status" value="1"/>
</dbReference>
<dbReference type="STRING" id="35608.A0A2U1NH47"/>
<keyword evidence="3" id="KW-0813">Transport</keyword>
<dbReference type="GO" id="GO:0005743">
    <property type="term" value="C:mitochondrial inner membrane"/>
    <property type="evidence" value="ECO:0007669"/>
    <property type="project" value="UniProtKB-SubCell"/>
</dbReference>
<comment type="function">
    <text evidence="3">Component of the cytochrome c oxidase, the last enzyme in the mitochondrial electron transport chain which drives oxidative phosphorylation. The respiratory chain contains 3 multisubunit complexes succinate dehydrogenase (complex II, CII), ubiquinol-cytochrome c oxidoreductase (cytochrome b-c1 complex, complex III, CIII) and cytochrome c oxidase (complex IV, CIV), that cooperate to transfer electrons derived from NADH and succinate to molecular oxygen, creating an electrochemical gradient over the inner membrane that drives transmembrane transport and the ATP synthase. Cytochrome c oxidase is the component of the respiratory chain that catalyzes the reduction of oxygen to water. Electrons originating from reduced cytochrome c in the intermembrane space (IMS) are transferred via the dinuclear copper A center (CU(A)) of subunit 2 and heme A of subunit 1 to the active site in subunit 1, a binuclear center (BNC) formed by heme A3 and copper B (CU(B)). The BNC reduces molecular oxygen to 2 water molecules using 4 electrons from cytochrome c in the IMS and 4 protons from the mitochondrial matrix.</text>
</comment>
<keyword evidence="3" id="KW-0249">Electron transport</keyword>
<dbReference type="CDD" id="cd00590">
    <property type="entry name" value="RRM_SF"/>
    <property type="match status" value="1"/>
</dbReference>
<evidence type="ECO:0000256" key="3">
    <source>
        <dbReference type="RuleBase" id="RU000369"/>
    </source>
</evidence>
<dbReference type="InterPro" id="IPR012677">
    <property type="entry name" value="Nucleotide-bd_a/b_plait_sf"/>
</dbReference>
<dbReference type="Pfam" id="PF00076">
    <property type="entry name" value="RRM_1"/>
    <property type="match status" value="1"/>
</dbReference>
<keyword evidence="3" id="KW-0479">Metal-binding</keyword>
<evidence type="ECO:0000259" key="8">
    <source>
        <dbReference type="PROSITE" id="PS50855"/>
    </source>
</evidence>
<dbReference type="InterPro" id="IPR023616">
    <property type="entry name" value="Cyt_c_oxase-like_su1_dom"/>
</dbReference>
<keyword evidence="3" id="KW-0408">Iron</keyword>
<keyword evidence="3" id="KW-0496">Mitochondrion</keyword>
<dbReference type="GO" id="GO:0020037">
    <property type="term" value="F:heme binding"/>
    <property type="evidence" value="ECO:0007669"/>
    <property type="project" value="InterPro"/>
</dbReference>